<dbReference type="HOGENOM" id="CLU_016764_1_1_1"/>
<keyword evidence="2" id="KW-0325">Glycoprotein</keyword>
<dbReference type="PANTHER" id="PTHR42970:SF1">
    <property type="entry name" value="PECTATE LYASE C-RELATED"/>
    <property type="match status" value="1"/>
</dbReference>
<accession>A0A084R060</accession>
<keyword evidence="1" id="KW-0479">Metal-binding</keyword>
<proteinExistence type="predicted"/>
<dbReference type="PANTHER" id="PTHR42970">
    <property type="entry name" value="PECTATE LYASE C-RELATED"/>
    <property type="match status" value="1"/>
</dbReference>
<evidence type="ECO:0000256" key="2">
    <source>
        <dbReference type="ARBA" id="ARBA00023180"/>
    </source>
</evidence>
<dbReference type="InterPro" id="IPR012334">
    <property type="entry name" value="Pectin_lyas_fold"/>
</dbReference>
<dbReference type="Gene3D" id="2.160.20.10">
    <property type="entry name" value="Single-stranded right-handed beta-helix, Pectin lyase-like"/>
    <property type="match status" value="1"/>
</dbReference>
<evidence type="ECO:0000256" key="1">
    <source>
        <dbReference type="ARBA" id="ARBA00022723"/>
    </source>
</evidence>
<gene>
    <name evidence="4" type="ORF">S40285_07467</name>
</gene>
<dbReference type="InterPro" id="IPR052063">
    <property type="entry name" value="Polysaccharide_Lyase_1"/>
</dbReference>
<protein>
    <recommendedName>
        <fullName evidence="6">Pectate lyase C</fullName>
    </recommendedName>
</protein>
<dbReference type="Proteomes" id="UP000028524">
    <property type="component" value="Unassembled WGS sequence"/>
</dbReference>
<feature type="signal peptide" evidence="3">
    <location>
        <begin position="1"/>
        <end position="19"/>
    </location>
</feature>
<dbReference type="InterPro" id="IPR011050">
    <property type="entry name" value="Pectin_lyase_fold/virulence"/>
</dbReference>
<evidence type="ECO:0008006" key="6">
    <source>
        <dbReference type="Google" id="ProtNLM"/>
    </source>
</evidence>
<dbReference type="GO" id="GO:0046872">
    <property type="term" value="F:metal ion binding"/>
    <property type="evidence" value="ECO:0007669"/>
    <property type="project" value="UniProtKB-KW"/>
</dbReference>
<evidence type="ECO:0000256" key="3">
    <source>
        <dbReference type="SAM" id="SignalP"/>
    </source>
</evidence>
<name>A0A084R060_STAC4</name>
<reference evidence="4 5" key="1">
    <citation type="journal article" date="2014" name="BMC Genomics">
        <title>Comparative genome sequencing reveals chemotype-specific gene clusters in the toxigenic black mold Stachybotrys.</title>
        <authorList>
            <person name="Semeiks J."/>
            <person name="Borek D."/>
            <person name="Otwinowski Z."/>
            <person name="Grishin N.V."/>
        </authorList>
    </citation>
    <scope>NUCLEOTIDE SEQUENCE [LARGE SCALE GENOMIC DNA]</scope>
    <source>
        <strain evidence="4 5">IBT 40285</strain>
    </source>
</reference>
<dbReference type="AlphaFoldDB" id="A0A084R060"/>
<dbReference type="SUPFAM" id="SSF51126">
    <property type="entry name" value="Pectin lyase-like"/>
    <property type="match status" value="1"/>
</dbReference>
<evidence type="ECO:0000313" key="5">
    <source>
        <dbReference type="Proteomes" id="UP000028524"/>
    </source>
</evidence>
<feature type="chain" id="PRO_5001779867" description="Pectate lyase C" evidence="3">
    <location>
        <begin position="20"/>
        <end position="423"/>
    </location>
</feature>
<evidence type="ECO:0000313" key="4">
    <source>
        <dbReference type="EMBL" id="KFA69595.1"/>
    </source>
</evidence>
<dbReference type="InParanoid" id="A0A084R060"/>
<dbReference type="OMA" id="GIHSMGT"/>
<keyword evidence="3" id="KW-0732">Signal</keyword>
<keyword evidence="5" id="KW-1185">Reference proteome</keyword>
<dbReference type="STRING" id="1283841.A0A084R060"/>
<dbReference type="EMBL" id="KL659401">
    <property type="protein sequence ID" value="KFA69595.1"/>
    <property type="molecule type" value="Genomic_DNA"/>
</dbReference>
<sequence length="423" mass="44217">MKLALATAVSTLFCGASCAAGTVHPPTRLQERQAAASAFPGAEGFGRFASGGRHGTVYKVTNLNDSGAGSLRDAVSQRDRIVVFAVGGIINLASRIVVARNVYIAGQTAPGDGITVYGDGWSWSNANDAIVRYVRIRMGRGGESGKDAITIAEGARFVFDHVSVSWGRDETFSVSGTAQNVTIQDSIIAQGLQTHSCGGLMETDGGISLFRNLYVDNNTRNPKVKGTNDFQNNVVYNWGAGGGYIAGDSAGASYANIVPLSPLHRLADRLDAKNNFYDPNRNGALDGTALCESSTCYSDILFQSSAFAYPGPARLLSPQDAVATVLGGAGASRVRDEVDRDLVAQVRSYGTAGALISDEASFGGPGTINGGSAPMDSDGDGIPDEWERANGLDPNDASDGMRIASNGYANLENYVNSLVPATY</sequence>
<dbReference type="OrthoDB" id="302705at2759"/>
<organism evidence="4 5">
    <name type="scientific">Stachybotrys chlorohalonatus (strain IBT 40285)</name>
    <dbReference type="NCBI Taxonomy" id="1283841"/>
    <lineage>
        <taxon>Eukaryota</taxon>
        <taxon>Fungi</taxon>
        <taxon>Dikarya</taxon>
        <taxon>Ascomycota</taxon>
        <taxon>Pezizomycotina</taxon>
        <taxon>Sordariomycetes</taxon>
        <taxon>Hypocreomycetidae</taxon>
        <taxon>Hypocreales</taxon>
        <taxon>Stachybotryaceae</taxon>
        <taxon>Stachybotrys</taxon>
    </lineage>
</organism>